<name>A0ABY1PPM0_9BACT</name>
<gene>
    <name evidence="7" type="ORF">SAMN06265222_101582</name>
</gene>
<evidence type="ECO:0000256" key="1">
    <source>
        <dbReference type="ARBA" id="ARBA00022723"/>
    </source>
</evidence>
<sequence length="796" mass="89481">MVIVGFGLPSVPTQANDQPTWSQLREQVQTRLDDLTELITQAKSQGIETEYAMVSVETIKAFQNAAQWDHDNVEEVRRLFKTFRFFHKTDPTEADKLAGNEMQACLQVADHAIAELHQQMAGERTLAATPDFADGDLSLGPGYYQLNGEIVFPYTIVWLPKVDSTMPDALGRIGETYFALSSLKPDGTYDKFALKQRVDSARIQAAQHFSPLYHFWGHIPAKWMIKQHPDAMLGGRRFTQYDIDNPLVRTWVEQLCEGFLPPVADAYGDKPLLYLLANEPHFATAQGGWLVKNGQSSFTQAKYQRWLTEKYGQVEELNAAHRATYQDFASVEMPFPIPPKLRGGPVWYDWCRFNMDRVNEWFSFLKATSQSAVAGHDAPVTIKMLGHHLVDGQRDQGMDIEYLVNLQDVTGGDLRIQPHDATFYTHLEGGLDAQTSWTSRYSYDWVSQGLFLDFVRSLAPEKPFFDSEWHGFGAVHWRHFELDRNYVRAALWHGFSNGMGMIEPWMWGRQPDGSMRNQADQIGELATQPIAVDAYGRTMKELNAFASLFAAAGTPTQRRFMLFYCEESAIQNAGYAEQLSTTYESLKLLNASIGLTTPTHIKQLNVQQQVVIVPPTPFISDASLQRLQDFQGAGGHIVLVDADQSLHRTEMGSPREGDIAIRPVASLAMAEPFQLASRFEKVLEPFRVAQPLQVSITNAKGEKRFGVFAQQVTEPKTNRLYVILNNASRESLTVTIRPRHSPTTNHADAPVRSGSSGNLDAASKTSITLSDAITQQPIESPILLNEYDVRLIEVKQ</sequence>
<comment type="caution">
    <text evidence="7">The sequence shown here is derived from an EMBL/GenBank/DDBJ whole genome shotgun (WGS) entry which is preliminary data.</text>
</comment>
<evidence type="ECO:0000256" key="4">
    <source>
        <dbReference type="ARBA" id="ARBA00023295"/>
    </source>
</evidence>
<dbReference type="PANTHER" id="PTHR36447">
    <property type="entry name" value="BETA-GALACTOSIDASE GANA"/>
    <property type="match status" value="1"/>
</dbReference>
<reference evidence="7 8" key="1">
    <citation type="submission" date="2017-05" db="EMBL/GenBank/DDBJ databases">
        <authorList>
            <person name="Varghese N."/>
            <person name="Submissions S."/>
        </authorList>
    </citation>
    <scope>NUCLEOTIDE SEQUENCE [LARGE SCALE GENOMIC DNA]</scope>
    <source>
        <strain evidence="7 8">DSM 25457</strain>
    </source>
</reference>
<organism evidence="7 8">
    <name type="scientific">Neorhodopirellula lusitana</name>
    <dbReference type="NCBI Taxonomy" id="445327"/>
    <lineage>
        <taxon>Bacteria</taxon>
        <taxon>Pseudomonadati</taxon>
        <taxon>Planctomycetota</taxon>
        <taxon>Planctomycetia</taxon>
        <taxon>Pirellulales</taxon>
        <taxon>Pirellulaceae</taxon>
        <taxon>Neorhodopirellula</taxon>
    </lineage>
</organism>
<proteinExistence type="predicted"/>
<keyword evidence="2" id="KW-0378">Hydrolase</keyword>
<evidence type="ECO:0000313" key="7">
    <source>
        <dbReference type="EMBL" id="SMP41435.1"/>
    </source>
</evidence>
<keyword evidence="8" id="KW-1185">Reference proteome</keyword>
<dbReference type="SUPFAM" id="SSF51445">
    <property type="entry name" value="(Trans)glycosidases"/>
    <property type="match status" value="1"/>
</dbReference>
<keyword evidence="1" id="KW-0479">Metal-binding</keyword>
<dbReference type="EMBL" id="FXUG01000001">
    <property type="protein sequence ID" value="SMP41435.1"/>
    <property type="molecule type" value="Genomic_DNA"/>
</dbReference>
<dbReference type="InterPro" id="IPR013529">
    <property type="entry name" value="Glyco_hydro_42_N"/>
</dbReference>
<dbReference type="PANTHER" id="PTHR36447:SF2">
    <property type="entry name" value="BETA-GALACTOSIDASE YESZ"/>
    <property type="match status" value="1"/>
</dbReference>
<evidence type="ECO:0000313" key="8">
    <source>
        <dbReference type="Proteomes" id="UP001158067"/>
    </source>
</evidence>
<keyword evidence="4" id="KW-0326">Glycosidase</keyword>
<evidence type="ECO:0000259" key="6">
    <source>
        <dbReference type="Pfam" id="PF02449"/>
    </source>
</evidence>
<evidence type="ECO:0000256" key="3">
    <source>
        <dbReference type="ARBA" id="ARBA00022833"/>
    </source>
</evidence>
<dbReference type="Pfam" id="PF02449">
    <property type="entry name" value="Glyco_hydro_42"/>
    <property type="match status" value="1"/>
</dbReference>
<dbReference type="InterPro" id="IPR003476">
    <property type="entry name" value="Glyco_hydro_42"/>
</dbReference>
<evidence type="ECO:0000256" key="2">
    <source>
        <dbReference type="ARBA" id="ARBA00022801"/>
    </source>
</evidence>
<protein>
    <submittedName>
        <fullName evidence="7">Beta-galactosidase</fullName>
    </submittedName>
</protein>
<accession>A0ABY1PPM0</accession>
<keyword evidence="3" id="KW-0862">Zinc</keyword>
<evidence type="ECO:0000256" key="5">
    <source>
        <dbReference type="SAM" id="MobiDB-lite"/>
    </source>
</evidence>
<feature type="domain" description="Glycoside hydrolase family 42 N-terminal" evidence="6">
    <location>
        <begin position="222"/>
        <end position="514"/>
    </location>
</feature>
<feature type="region of interest" description="Disordered" evidence="5">
    <location>
        <begin position="739"/>
        <end position="760"/>
    </location>
</feature>
<dbReference type="Proteomes" id="UP001158067">
    <property type="component" value="Unassembled WGS sequence"/>
</dbReference>
<dbReference type="InterPro" id="IPR017853">
    <property type="entry name" value="GH"/>
</dbReference>
<dbReference type="CDD" id="cd03143">
    <property type="entry name" value="A4_beta-galactosidase_middle_domain"/>
    <property type="match status" value="1"/>
</dbReference>
<dbReference type="Gene3D" id="3.20.20.80">
    <property type="entry name" value="Glycosidases"/>
    <property type="match status" value="1"/>
</dbReference>